<feature type="compositionally biased region" description="Basic and acidic residues" evidence="3">
    <location>
        <begin position="93"/>
        <end position="111"/>
    </location>
</feature>
<dbReference type="Pfam" id="PF07572">
    <property type="entry name" value="BCNT"/>
    <property type="match status" value="1"/>
</dbReference>
<dbReference type="PROSITE" id="PS51279">
    <property type="entry name" value="BCNT_C"/>
    <property type="match status" value="1"/>
</dbReference>
<evidence type="ECO:0000256" key="3">
    <source>
        <dbReference type="SAM" id="MobiDB-lite"/>
    </source>
</evidence>
<evidence type="ECO:0000256" key="2">
    <source>
        <dbReference type="ARBA" id="ARBA00030244"/>
    </source>
</evidence>
<feature type="region of interest" description="Disordered" evidence="3">
    <location>
        <begin position="121"/>
        <end position="161"/>
    </location>
</feature>
<dbReference type="InterPro" id="IPR011421">
    <property type="entry name" value="BCNT-C"/>
</dbReference>
<feature type="compositionally biased region" description="Acidic residues" evidence="3">
    <location>
        <begin position="21"/>
        <end position="34"/>
    </location>
</feature>
<feature type="region of interest" description="Disordered" evidence="3">
    <location>
        <begin position="182"/>
        <end position="230"/>
    </location>
</feature>
<dbReference type="RefSeq" id="XP_009062747.1">
    <property type="nucleotide sequence ID" value="XM_009064499.1"/>
</dbReference>
<dbReference type="PANTHER" id="PTHR48407:SF1">
    <property type="entry name" value="CRANIOFACIAL DEVELOPMENT PROTEIN 1"/>
    <property type="match status" value="1"/>
</dbReference>
<evidence type="ECO:0000313" key="5">
    <source>
        <dbReference type="EMBL" id="ESO86510.1"/>
    </source>
</evidence>
<feature type="region of interest" description="Disordered" evidence="3">
    <location>
        <begin position="1"/>
        <end position="88"/>
    </location>
</feature>
<dbReference type="OrthoDB" id="445677at2759"/>
<organism evidence="5 6">
    <name type="scientific">Lottia gigantea</name>
    <name type="common">Giant owl limpet</name>
    <dbReference type="NCBI Taxonomy" id="225164"/>
    <lineage>
        <taxon>Eukaryota</taxon>
        <taxon>Metazoa</taxon>
        <taxon>Spiralia</taxon>
        <taxon>Lophotrochozoa</taxon>
        <taxon>Mollusca</taxon>
        <taxon>Gastropoda</taxon>
        <taxon>Patellogastropoda</taxon>
        <taxon>Lottioidea</taxon>
        <taxon>Lottiidae</taxon>
        <taxon>Lottia</taxon>
    </lineage>
</organism>
<dbReference type="GeneID" id="20249818"/>
<feature type="compositionally biased region" description="Basic and acidic residues" evidence="3">
    <location>
        <begin position="186"/>
        <end position="203"/>
    </location>
</feature>
<dbReference type="OMA" id="LDWAAYV"/>
<dbReference type="Proteomes" id="UP000030746">
    <property type="component" value="Unassembled WGS sequence"/>
</dbReference>
<dbReference type="CTD" id="20249818"/>
<feature type="domain" description="BCNT-C" evidence="4">
    <location>
        <begin position="222"/>
        <end position="302"/>
    </location>
</feature>
<dbReference type="STRING" id="225164.V3ZVA0"/>
<evidence type="ECO:0000259" key="4">
    <source>
        <dbReference type="PROSITE" id="PS51279"/>
    </source>
</evidence>
<proteinExistence type="predicted"/>
<reference evidence="5 6" key="1">
    <citation type="journal article" date="2013" name="Nature">
        <title>Insights into bilaterian evolution from three spiralian genomes.</title>
        <authorList>
            <person name="Simakov O."/>
            <person name="Marletaz F."/>
            <person name="Cho S.J."/>
            <person name="Edsinger-Gonzales E."/>
            <person name="Havlak P."/>
            <person name="Hellsten U."/>
            <person name="Kuo D.H."/>
            <person name="Larsson T."/>
            <person name="Lv J."/>
            <person name="Arendt D."/>
            <person name="Savage R."/>
            <person name="Osoegawa K."/>
            <person name="de Jong P."/>
            <person name="Grimwood J."/>
            <person name="Chapman J.A."/>
            <person name="Shapiro H."/>
            <person name="Aerts A."/>
            <person name="Otillar R.P."/>
            <person name="Terry A.Y."/>
            <person name="Boore J.L."/>
            <person name="Grigoriev I.V."/>
            <person name="Lindberg D.R."/>
            <person name="Seaver E.C."/>
            <person name="Weisblat D.A."/>
            <person name="Putnam N.H."/>
            <person name="Rokhsar D.S."/>
        </authorList>
    </citation>
    <scope>NUCLEOTIDE SEQUENCE [LARGE SCALE GENOMIC DNA]</scope>
</reference>
<feature type="compositionally biased region" description="Polar residues" evidence="3">
    <location>
        <begin position="204"/>
        <end position="215"/>
    </location>
</feature>
<feature type="compositionally biased region" description="Basic and acidic residues" evidence="3">
    <location>
        <begin position="66"/>
        <end position="88"/>
    </location>
</feature>
<feature type="region of interest" description="Disordered" evidence="3">
    <location>
        <begin position="93"/>
        <end position="112"/>
    </location>
</feature>
<dbReference type="InterPro" id="IPR027124">
    <property type="entry name" value="Swc5/CFDP1/2"/>
</dbReference>
<name>V3ZVA0_LOTGI</name>
<protein>
    <recommendedName>
        <fullName evidence="1">Craniofacial development protein 1</fullName>
    </recommendedName>
    <alternativeName>
        <fullName evidence="2">Bucentaur</fullName>
    </alternativeName>
</protein>
<feature type="compositionally biased region" description="Polar residues" evidence="3">
    <location>
        <begin position="125"/>
        <end position="142"/>
    </location>
</feature>
<evidence type="ECO:0000256" key="1">
    <source>
        <dbReference type="ARBA" id="ARBA00019033"/>
    </source>
</evidence>
<evidence type="ECO:0000313" key="6">
    <source>
        <dbReference type="Proteomes" id="UP000030746"/>
    </source>
</evidence>
<accession>V3ZVA0</accession>
<dbReference type="AlphaFoldDB" id="V3ZVA0"/>
<dbReference type="KEGG" id="lgi:LOTGIDRAFT_235322"/>
<keyword evidence="6" id="KW-1185">Reference proteome</keyword>
<gene>
    <name evidence="5" type="ORF">LOTGIDRAFT_235322</name>
</gene>
<sequence>MSDEEDYDSEDDLDYIPAAEDVSEEENSGEDEDLSVLGNNEKLTGPRQKKQPKKNGLEPRKRKGGIKLDEEKTTDKNKETEVDEENVKLAKEIEEEKQKKKEVNEKKKADDLWNSFLTDVKPSSKKTVTASSGLGSLCTLSKQSKESEASPSVSKSDDAPNKTVEITKVFDFAGEEVKVTKTVAADSKEAKKELKSKEEEKEGSTATNSGASVLSNIGIKRPASGGGLGGILSKIGKKQKISVLEKSKMDWNNFKKDEGIEDELKIHNNSKQGYIERMKFLERTDLRQFEIEKNLRQSSKRS</sequence>
<dbReference type="EMBL" id="KB203049">
    <property type="protein sequence ID" value="ESO86510.1"/>
    <property type="molecule type" value="Genomic_DNA"/>
</dbReference>
<dbReference type="GO" id="GO:0000812">
    <property type="term" value="C:Swr1 complex"/>
    <property type="evidence" value="ECO:0007669"/>
    <property type="project" value="TreeGrafter"/>
</dbReference>
<feature type="compositionally biased region" description="Acidic residues" evidence="3">
    <location>
        <begin position="1"/>
        <end position="14"/>
    </location>
</feature>
<dbReference type="PANTHER" id="PTHR48407">
    <property type="entry name" value="CRANIOFACIAL DEVELOPMENT PROTEIN 1"/>
    <property type="match status" value="1"/>
</dbReference>
<dbReference type="HOGENOM" id="CLU_080190_0_0_1"/>